<protein>
    <submittedName>
        <fullName evidence="1">Uncharacterized protein</fullName>
    </submittedName>
</protein>
<dbReference type="EMBL" id="JBBPBN010000001">
    <property type="protein sequence ID" value="KAK9046476.1"/>
    <property type="molecule type" value="Genomic_DNA"/>
</dbReference>
<proteinExistence type="predicted"/>
<comment type="caution">
    <text evidence="1">The sequence shown here is derived from an EMBL/GenBank/DDBJ whole genome shotgun (WGS) entry which is preliminary data.</text>
</comment>
<evidence type="ECO:0000313" key="2">
    <source>
        <dbReference type="Proteomes" id="UP001396334"/>
    </source>
</evidence>
<dbReference type="Proteomes" id="UP001396334">
    <property type="component" value="Unassembled WGS sequence"/>
</dbReference>
<organism evidence="1 2">
    <name type="scientific">Hibiscus sabdariffa</name>
    <name type="common">roselle</name>
    <dbReference type="NCBI Taxonomy" id="183260"/>
    <lineage>
        <taxon>Eukaryota</taxon>
        <taxon>Viridiplantae</taxon>
        <taxon>Streptophyta</taxon>
        <taxon>Embryophyta</taxon>
        <taxon>Tracheophyta</taxon>
        <taxon>Spermatophyta</taxon>
        <taxon>Magnoliopsida</taxon>
        <taxon>eudicotyledons</taxon>
        <taxon>Gunneridae</taxon>
        <taxon>Pentapetalae</taxon>
        <taxon>rosids</taxon>
        <taxon>malvids</taxon>
        <taxon>Malvales</taxon>
        <taxon>Malvaceae</taxon>
        <taxon>Malvoideae</taxon>
        <taxon>Hibiscus</taxon>
    </lineage>
</organism>
<reference evidence="1 2" key="1">
    <citation type="journal article" date="2024" name="G3 (Bethesda)">
        <title>Genome assembly of Hibiscus sabdariffa L. provides insights into metabolisms of medicinal natural products.</title>
        <authorList>
            <person name="Kim T."/>
        </authorList>
    </citation>
    <scope>NUCLEOTIDE SEQUENCE [LARGE SCALE GENOMIC DNA]</scope>
    <source>
        <strain evidence="1">TK-2024</strain>
        <tissue evidence="1">Old leaves</tissue>
    </source>
</reference>
<name>A0ABR2UA80_9ROSI</name>
<accession>A0ABR2UA80</accession>
<keyword evidence="2" id="KW-1185">Reference proteome</keyword>
<evidence type="ECO:0000313" key="1">
    <source>
        <dbReference type="EMBL" id="KAK9046476.1"/>
    </source>
</evidence>
<sequence>MRPNGRNHGKYDLTLLQKSLIKAAVISKNRSQTLLSCSNILAGRLCKINAKRQAIAIDRTVDTETLEKTEKDNLEGLANSIDMLLNFARDRSHRTVGGFRQMKSSTVEQAHISKDMEEEEAIAASIGFNPRNDSYSSKPNI</sequence>
<gene>
    <name evidence="1" type="ORF">V6N11_052363</name>
</gene>